<name>A0ABV2GBN5_9BACL</name>
<proteinExistence type="predicted"/>
<comment type="caution">
    <text evidence="1">The sequence shown here is derived from an EMBL/GenBank/DDBJ whole genome shotgun (WGS) entry which is preliminary data.</text>
</comment>
<dbReference type="Proteomes" id="UP001549099">
    <property type="component" value="Unassembled WGS sequence"/>
</dbReference>
<protein>
    <submittedName>
        <fullName evidence="1">Uncharacterized protein</fullName>
    </submittedName>
</protein>
<organism evidence="1 2">
    <name type="scientific">Bhargavaea ullalensis</name>
    <dbReference type="NCBI Taxonomy" id="1265685"/>
    <lineage>
        <taxon>Bacteria</taxon>
        <taxon>Bacillati</taxon>
        <taxon>Bacillota</taxon>
        <taxon>Bacilli</taxon>
        <taxon>Bacillales</taxon>
        <taxon>Caryophanaceae</taxon>
        <taxon>Bhargavaea</taxon>
    </lineage>
</organism>
<evidence type="ECO:0000313" key="1">
    <source>
        <dbReference type="EMBL" id="MET3575559.1"/>
    </source>
</evidence>
<accession>A0ABV2GBN5</accession>
<gene>
    <name evidence="1" type="ORF">ABID49_001464</name>
</gene>
<sequence>MPAESVRLQRKSTIPAHIPITENEVWRHMITRNAHKPI</sequence>
<dbReference type="EMBL" id="JBEPLW010000009">
    <property type="protein sequence ID" value="MET3575559.1"/>
    <property type="molecule type" value="Genomic_DNA"/>
</dbReference>
<evidence type="ECO:0000313" key="2">
    <source>
        <dbReference type="Proteomes" id="UP001549099"/>
    </source>
</evidence>
<reference evidence="1 2" key="1">
    <citation type="submission" date="2024-06" db="EMBL/GenBank/DDBJ databases">
        <title>Genomic Encyclopedia of Type Strains, Phase IV (KMG-IV): sequencing the most valuable type-strain genomes for metagenomic binning, comparative biology and taxonomic classification.</title>
        <authorList>
            <person name="Goeker M."/>
        </authorList>
    </citation>
    <scope>NUCLEOTIDE SEQUENCE [LARGE SCALE GENOMIC DNA]</scope>
    <source>
        <strain evidence="1 2">DSM 26128</strain>
    </source>
</reference>
<keyword evidence="2" id="KW-1185">Reference proteome</keyword>